<dbReference type="SUPFAM" id="SSF51735">
    <property type="entry name" value="NAD(P)-binding Rossmann-fold domains"/>
    <property type="match status" value="1"/>
</dbReference>
<dbReference type="AlphaFoldDB" id="A0A346XWT8"/>
<evidence type="ECO:0000313" key="4">
    <source>
        <dbReference type="Proteomes" id="UP000264006"/>
    </source>
</evidence>
<dbReference type="KEGG" id="euz:DVS28_a2000"/>
<name>A0A346XWT8_9ACTN</name>
<dbReference type="Proteomes" id="UP000264006">
    <property type="component" value="Chromosome"/>
</dbReference>
<dbReference type="PANTHER" id="PTHR43943">
    <property type="entry name" value="DEHYDROGENASE/REDUCTASE (SDR FAMILY) MEMBER 4"/>
    <property type="match status" value="1"/>
</dbReference>
<keyword evidence="4" id="KW-1185">Reference proteome</keyword>
<evidence type="ECO:0000256" key="1">
    <source>
        <dbReference type="ARBA" id="ARBA00006484"/>
    </source>
</evidence>
<dbReference type="EMBL" id="CP031165">
    <property type="protein sequence ID" value="AXV06685.1"/>
    <property type="molecule type" value="Genomic_DNA"/>
</dbReference>
<comment type="similarity">
    <text evidence="1">Belongs to the short-chain dehydrogenases/reductases (SDR) family.</text>
</comment>
<dbReference type="InterPro" id="IPR002347">
    <property type="entry name" value="SDR_fam"/>
</dbReference>
<gene>
    <name evidence="3" type="ORF">DVS28_a2000</name>
</gene>
<dbReference type="InterPro" id="IPR036291">
    <property type="entry name" value="NAD(P)-bd_dom_sf"/>
</dbReference>
<dbReference type="Pfam" id="PF13561">
    <property type="entry name" value="adh_short_C2"/>
    <property type="match status" value="1"/>
</dbReference>
<protein>
    <submittedName>
        <fullName evidence="3">3-oxoacyl-[acyl-carrier protein] reductase</fullName>
    </submittedName>
</protein>
<evidence type="ECO:0000313" key="3">
    <source>
        <dbReference type="EMBL" id="AXV06685.1"/>
    </source>
</evidence>
<sequence>MDLGLAGRTFVTTGSSRGLGRAVTDELVAEGANVVIASRDADRAREVATDLGDQAHGVRVDLRDPAAGVELAEEARNRFGALDGALVNHWGPPSGAALEVTDEAVAAALDLGVAAVVRLVRDIGTRLQEGGAMLVVGSVTVREPADALVGSTVSRPGAWAYIKQASRPLGERGVRVNMLLPGAFATERLRELSGGVAGDSAFVRDVPLGRAGRPEEFGRVGAFLLSPMSSYVTGASLVIDGGSSRSL</sequence>
<evidence type="ECO:0000256" key="2">
    <source>
        <dbReference type="ARBA" id="ARBA00023002"/>
    </source>
</evidence>
<keyword evidence="2" id="KW-0560">Oxidoreductase</keyword>
<dbReference type="Gene3D" id="3.40.50.720">
    <property type="entry name" value="NAD(P)-binding Rossmann-like Domain"/>
    <property type="match status" value="1"/>
</dbReference>
<dbReference type="PRINTS" id="PR00081">
    <property type="entry name" value="GDHRDH"/>
</dbReference>
<organism evidence="3 4">
    <name type="scientific">Euzebya pacifica</name>
    <dbReference type="NCBI Taxonomy" id="1608957"/>
    <lineage>
        <taxon>Bacteria</taxon>
        <taxon>Bacillati</taxon>
        <taxon>Actinomycetota</taxon>
        <taxon>Nitriliruptoria</taxon>
        <taxon>Euzebyales</taxon>
    </lineage>
</organism>
<dbReference type="OrthoDB" id="9804774at2"/>
<dbReference type="GO" id="GO:0016491">
    <property type="term" value="F:oxidoreductase activity"/>
    <property type="evidence" value="ECO:0007669"/>
    <property type="project" value="UniProtKB-KW"/>
</dbReference>
<proteinExistence type="inferred from homology"/>
<dbReference type="PANTHER" id="PTHR43943:SF17">
    <property type="entry name" value="3-PHENYLPROPIONATE-DIHYDRODIOL_CINNAMIC ACID-DIHYDRODIOL DEHYDROGENASE"/>
    <property type="match status" value="1"/>
</dbReference>
<dbReference type="RefSeq" id="WP_114591295.1">
    <property type="nucleotide sequence ID" value="NZ_CP031165.1"/>
</dbReference>
<reference evidence="3 4" key="1">
    <citation type="submission" date="2018-09" db="EMBL/GenBank/DDBJ databases">
        <title>Complete genome sequence of Euzebya sp. DY32-46 isolated from seawater of Pacific Ocean.</title>
        <authorList>
            <person name="Xu L."/>
            <person name="Wu Y.-H."/>
            <person name="Xu X.-W."/>
        </authorList>
    </citation>
    <scope>NUCLEOTIDE SEQUENCE [LARGE SCALE GENOMIC DNA]</scope>
    <source>
        <strain evidence="3 4">DY32-46</strain>
    </source>
</reference>
<accession>A0A346XWT8</accession>